<proteinExistence type="predicted"/>
<protein>
    <submittedName>
        <fullName evidence="1">Uncharacterized protein</fullName>
    </submittedName>
</protein>
<name>X1VA78_9ZZZZ</name>
<comment type="caution">
    <text evidence="1">The sequence shown here is derived from an EMBL/GenBank/DDBJ whole genome shotgun (WGS) entry which is preliminary data.</text>
</comment>
<evidence type="ECO:0000313" key="1">
    <source>
        <dbReference type="EMBL" id="GAJ10071.1"/>
    </source>
</evidence>
<reference evidence="1" key="1">
    <citation type="journal article" date="2014" name="Front. Microbiol.">
        <title>High frequency of phylogenetically diverse reductive dehalogenase-homologous genes in deep subseafloor sedimentary metagenomes.</title>
        <authorList>
            <person name="Kawai M."/>
            <person name="Futagami T."/>
            <person name="Toyoda A."/>
            <person name="Takaki Y."/>
            <person name="Nishi S."/>
            <person name="Hori S."/>
            <person name="Arai W."/>
            <person name="Tsubouchi T."/>
            <person name="Morono Y."/>
            <person name="Uchiyama I."/>
            <person name="Ito T."/>
            <person name="Fujiyama A."/>
            <person name="Inagaki F."/>
            <person name="Takami H."/>
        </authorList>
    </citation>
    <scope>NUCLEOTIDE SEQUENCE</scope>
    <source>
        <strain evidence="1">Expedition CK06-06</strain>
    </source>
</reference>
<feature type="non-terminal residue" evidence="1">
    <location>
        <position position="1"/>
    </location>
</feature>
<sequence length="64" mass="7577">EHIEEIQDLYSRNNDHWAIETADLIVLCYELLIMEEKNIDDVFTRCLPRFDKKLAKLVAEGQNI</sequence>
<gene>
    <name evidence="1" type="ORF">S12H4_45552</name>
</gene>
<accession>X1VA78</accession>
<organism evidence="1">
    <name type="scientific">marine sediment metagenome</name>
    <dbReference type="NCBI Taxonomy" id="412755"/>
    <lineage>
        <taxon>unclassified sequences</taxon>
        <taxon>metagenomes</taxon>
        <taxon>ecological metagenomes</taxon>
    </lineage>
</organism>
<dbReference type="AlphaFoldDB" id="X1VA78"/>
<dbReference type="EMBL" id="BARW01028176">
    <property type="protein sequence ID" value="GAJ10071.1"/>
    <property type="molecule type" value="Genomic_DNA"/>
</dbReference>